<dbReference type="Pfam" id="PF13557">
    <property type="entry name" value="Phenol_MetA_deg"/>
    <property type="match status" value="1"/>
</dbReference>
<protein>
    <submittedName>
        <fullName evidence="2">Putative MetA-pathway of phenol degradation</fullName>
    </submittedName>
</protein>
<feature type="chain" id="PRO_5012459651" evidence="1">
    <location>
        <begin position="23"/>
        <end position="270"/>
    </location>
</feature>
<evidence type="ECO:0000256" key="1">
    <source>
        <dbReference type="SAM" id="SignalP"/>
    </source>
</evidence>
<organism evidence="2 3">
    <name type="scientific">Novosphingobium mathurense</name>
    <dbReference type="NCBI Taxonomy" id="428990"/>
    <lineage>
        <taxon>Bacteria</taxon>
        <taxon>Pseudomonadati</taxon>
        <taxon>Pseudomonadota</taxon>
        <taxon>Alphaproteobacteria</taxon>
        <taxon>Sphingomonadales</taxon>
        <taxon>Sphingomonadaceae</taxon>
        <taxon>Novosphingobium</taxon>
    </lineage>
</organism>
<reference evidence="3" key="1">
    <citation type="submission" date="2017-02" db="EMBL/GenBank/DDBJ databases">
        <authorList>
            <person name="Varghese N."/>
            <person name="Submissions S."/>
        </authorList>
    </citation>
    <scope>NUCLEOTIDE SEQUENCE [LARGE SCALE GENOMIC DNA]</scope>
    <source>
        <strain evidence="3">SM117</strain>
    </source>
</reference>
<feature type="signal peptide" evidence="1">
    <location>
        <begin position="1"/>
        <end position="22"/>
    </location>
</feature>
<dbReference type="STRING" id="428990.SAMN06295987_103382"/>
<keyword evidence="1" id="KW-0732">Signal</keyword>
<evidence type="ECO:0000313" key="2">
    <source>
        <dbReference type="EMBL" id="SLK01004.1"/>
    </source>
</evidence>
<gene>
    <name evidence="2" type="ORF">SAMN06295987_103382</name>
</gene>
<evidence type="ECO:0000313" key="3">
    <source>
        <dbReference type="Proteomes" id="UP000190989"/>
    </source>
</evidence>
<keyword evidence="3" id="KW-1185">Reference proteome</keyword>
<dbReference type="InterPro" id="IPR025737">
    <property type="entry name" value="FApF"/>
</dbReference>
<sequence length="270" mass="27451">MRMFHAASAALVLLFNATPAIAADRDGTGTRAEGWSGEVSTGVIYQEGDYGTDDRFETVAVPVTVTATKGRFHIGASLPYVRTSAPAGVIVSQGGLLGTPLLATGSPTLERSTREGIGDLTIQASVDLPLAGLATSLGTSVKLPTASVAKGLGTGKADYAVVGQVARPMGVLTPFLSLGYTVLGEPDGFDVHNTLSGSAGARMKLGAHTFAALSYSYEEAATETLADRQAIGIGLGTSLEDNMRLSLEGNAGLSEGAPSASIAARIGFGF</sequence>
<proteinExistence type="predicted"/>
<dbReference type="Proteomes" id="UP000190989">
    <property type="component" value="Unassembled WGS sequence"/>
</dbReference>
<name>A0A1U6HZ54_9SPHN</name>
<accession>A0A1U6HZ54</accession>
<dbReference type="EMBL" id="FVZE01000003">
    <property type="protein sequence ID" value="SLK01004.1"/>
    <property type="molecule type" value="Genomic_DNA"/>
</dbReference>
<dbReference type="AlphaFoldDB" id="A0A1U6HZ54"/>